<organism evidence="2">
    <name type="scientific">Parabacteroides goldsteinii</name>
    <dbReference type="NCBI Taxonomy" id="328812"/>
    <lineage>
        <taxon>Bacteria</taxon>
        <taxon>Pseudomonadati</taxon>
        <taxon>Bacteroidota</taxon>
        <taxon>Bacteroidia</taxon>
        <taxon>Bacteroidales</taxon>
        <taxon>Tannerellaceae</taxon>
        <taxon>Parabacteroides</taxon>
    </lineage>
</organism>
<accession>A0A6G1ZFW7</accession>
<dbReference type="AlphaFoldDB" id="A0A6G1ZFW7"/>
<dbReference type="Pfam" id="PF16249">
    <property type="entry name" value="DUF4906"/>
    <property type="match status" value="1"/>
</dbReference>
<proteinExistence type="predicted"/>
<dbReference type="PROSITE" id="PS51257">
    <property type="entry name" value="PROKAR_LIPOPROTEIN"/>
    <property type="match status" value="1"/>
</dbReference>
<dbReference type="InterPro" id="IPR032594">
    <property type="entry name" value="DUF4906"/>
</dbReference>
<name>A0A6G1ZFW7_9BACT</name>
<reference evidence="2" key="1">
    <citation type="journal article" date="2019" name="Nat. Med.">
        <title>A library of human gut bacterial isolates paired with longitudinal multiomics data enables mechanistic microbiome research.</title>
        <authorList>
            <person name="Poyet M."/>
            <person name="Groussin M."/>
            <person name="Gibbons S.M."/>
            <person name="Avila-Pacheco J."/>
            <person name="Jiang X."/>
            <person name="Kearney S.M."/>
            <person name="Perrotta A.R."/>
            <person name="Berdy B."/>
            <person name="Zhao S."/>
            <person name="Lieberman T.D."/>
            <person name="Swanson P.K."/>
            <person name="Smith M."/>
            <person name="Roesemann S."/>
            <person name="Alexander J.E."/>
            <person name="Rich S.A."/>
            <person name="Livny J."/>
            <person name="Vlamakis H."/>
            <person name="Clish C."/>
            <person name="Bullock K."/>
            <person name="Deik A."/>
            <person name="Scott J."/>
            <person name="Pierce K.A."/>
            <person name="Xavier R.J."/>
            <person name="Alm E.J."/>
        </authorList>
    </citation>
    <scope>NUCLEOTIDE SEQUENCE</scope>
    <source>
        <strain evidence="2">BIOML-A4</strain>
    </source>
</reference>
<evidence type="ECO:0000259" key="1">
    <source>
        <dbReference type="Pfam" id="PF16249"/>
    </source>
</evidence>
<protein>
    <submittedName>
        <fullName evidence="2">DUF4906 domain-containing protein</fullName>
    </submittedName>
</protein>
<dbReference type="RefSeq" id="WP_010800169.1">
    <property type="nucleotide sequence ID" value="NZ_CAJSYT010000008.1"/>
</dbReference>
<comment type="caution">
    <text evidence="2">The sequence shown here is derived from an EMBL/GenBank/DDBJ whole genome shotgun (WGS) entry which is preliminary data.</text>
</comment>
<evidence type="ECO:0000313" key="2">
    <source>
        <dbReference type="EMBL" id="MRY12712.1"/>
    </source>
</evidence>
<dbReference type="EMBL" id="WKLP01000021">
    <property type="protein sequence ID" value="MRY12712.1"/>
    <property type="molecule type" value="Genomic_DNA"/>
</dbReference>
<sequence length="536" mass="58357">MKQILYTISLLLLLGACTDETYTDTLSANGGKRGKSVPVNLSLNVQPLQSPLDADTKAGSQTVSSTEVCKGMEISLVKTPETRAADMDEVKNFWVFQFDGTEPVSTLSKADFYSGNSVKTVTLALSSGEKNRIIVIANADLETFNSLLTDGSCSLEYFNNMGINFSQPDFPLFSLSDGSSRPVLSGSTDIIVKENTQADIMLYRSTAKVTVNLKLGDKMQDKGYSVWNYQFASIPKTSFYHAIGRTPAFPGDAVEYGKYALGDISFSASSSYAATITANLPVNLHHGVPFTTPEKRVTNAPFNSTYLQIMGIEPTTGGTISKSVVYQIHLGSNFTDDYSVSPNYAYTYNITITGENDDDSRVIKFIPGYFGGKLQGYDQYGNLSSATRTTVTWRYVNRIEVYISDVGSGNGVWLADGKSMPLLANSLMDGKKNTTDLFDKKADYPAIQKCIDLNGVGVTSANLEWYTPSFGQSLGIYISGSSTLKTLHNATYWTSSTDATDVWATKIWTGRSKGESPSGLYYLRCVKDLLPGNTAK</sequence>
<feature type="domain" description="DUF4906" evidence="1">
    <location>
        <begin position="293"/>
        <end position="350"/>
    </location>
</feature>
<gene>
    <name evidence="2" type="ORF">GKE01_14700</name>
</gene>